<protein>
    <recommendedName>
        <fullName evidence="2">C2H2-type domain-containing protein</fullName>
    </recommendedName>
</protein>
<dbReference type="EMBL" id="DS469527">
    <property type="protein sequence ID" value="EDO46394.1"/>
    <property type="molecule type" value="Genomic_DNA"/>
</dbReference>
<dbReference type="STRING" id="45351.A7RPW8"/>
<dbReference type="GO" id="GO:0006357">
    <property type="term" value="P:regulation of transcription by RNA polymerase II"/>
    <property type="evidence" value="ECO:0000318"/>
    <property type="project" value="GO_Central"/>
</dbReference>
<proteinExistence type="predicted"/>
<dbReference type="GO" id="GO:0005634">
    <property type="term" value="C:nucleus"/>
    <property type="evidence" value="ECO:0000318"/>
    <property type="project" value="GO_Central"/>
</dbReference>
<feature type="domain" description="C2H2-type" evidence="2">
    <location>
        <begin position="24"/>
        <end position="47"/>
    </location>
</feature>
<gene>
    <name evidence="3" type="ORF">NEMVEDRAFT_v1g200334</name>
</gene>
<feature type="compositionally biased region" description="Basic residues" evidence="1">
    <location>
        <begin position="381"/>
        <end position="390"/>
    </location>
</feature>
<dbReference type="GO" id="GO:0000976">
    <property type="term" value="F:transcription cis-regulatory region binding"/>
    <property type="evidence" value="ECO:0000318"/>
    <property type="project" value="GO_Central"/>
</dbReference>
<dbReference type="Proteomes" id="UP000001593">
    <property type="component" value="Unassembled WGS sequence"/>
</dbReference>
<dbReference type="InterPro" id="IPR055303">
    <property type="entry name" value="ATMIN"/>
</dbReference>
<dbReference type="SMART" id="SM00355">
    <property type="entry name" value="ZnF_C2H2"/>
    <property type="match status" value="2"/>
</dbReference>
<reference evidence="3 4" key="1">
    <citation type="journal article" date="2007" name="Science">
        <title>Sea anemone genome reveals ancestral eumetazoan gene repertoire and genomic organization.</title>
        <authorList>
            <person name="Putnam N.H."/>
            <person name="Srivastava M."/>
            <person name="Hellsten U."/>
            <person name="Dirks B."/>
            <person name="Chapman J."/>
            <person name="Salamov A."/>
            <person name="Terry A."/>
            <person name="Shapiro H."/>
            <person name="Lindquist E."/>
            <person name="Kapitonov V.V."/>
            <person name="Jurka J."/>
            <person name="Genikhovich G."/>
            <person name="Grigoriev I.V."/>
            <person name="Lucas S.M."/>
            <person name="Steele R.E."/>
            <person name="Finnerty J.R."/>
            <person name="Technau U."/>
            <person name="Martindale M.Q."/>
            <person name="Rokhsar D.S."/>
        </authorList>
    </citation>
    <scope>NUCLEOTIDE SEQUENCE [LARGE SCALE GENOMIC DNA]</scope>
    <source>
        <strain evidence="4">CH2 X CH6</strain>
    </source>
</reference>
<evidence type="ECO:0000313" key="4">
    <source>
        <dbReference type="Proteomes" id="UP000001593"/>
    </source>
</evidence>
<dbReference type="OMA" id="HYMTIHA"/>
<evidence type="ECO:0000259" key="2">
    <source>
        <dbReference type="PROSITE" id="PS00028"/>
    </source>
</evidence>
<dbReference type="PANTHER" id="PTHR46664">
    <property type="entry name" value="ATM INTERACTOR"/>
    <property type="match status" value="1"/>
</dbReference>
<accession>A7RPW8</accession>
<dbReference type="InParanoid" id="A7RPW8"/>
<evidence type="ECO:0000313" key="3">
    <source>
        <dbReference type="EMBL" id="EDO46394.1"/>
    </source>
</evidence>
<feature type="compositionally biased region" description="Polar residues" evidence="1">
    <location>
        <begin position="391"/>
        <end position="405"/>
    </location>
</feature>
<dbReference type="HOGENOM" id="CLU_397067_0_0_1"/>
<dbReference type="eggNOG" id="KOG1721">
    <property type="taxonomic scope" value="Eukaryota"/>
</dbReference>
<keyword evidence="4" id="KW-1185">Reference proteome</keyword>
<name>A7RPW8_NEMVE</name>
<dbReference type="AlphaFoldDB" id="A7RPW8"/>
<evidence type="ECO:0000256" key="1">
    <source>
        <dbReference type="SAM" id="MobiDB-lite"/>
    </source>
</evidence>
<dbReference type="PROSITE" id="PS00028">
    <property type="entry name" value="ZINC_FINGER_C2H2_1"/>
    <property type="match status" value="1"/>
</dbReference>
<feature type="region of interest" description="Disordered" evidence="1">
    <location>
        <begin position="371"/>
        <end position="405"/>
    </location>
</feature>
<dbReference type="PhylomeDB" id="A7RPW8"/>
<dbReference type="InterPro" id="IPR013087">
    <property type="entry name" value="Znf_C2H2_type"/>
</dbReference>
<dbReference type="GO" id="GO:0000981">
    <property type="term" value="F:DNA-binding transcription factor activity, RNA polymerase II-specific"/>
    <property type="evidence" value="ECO:0000318"/>
    <property type="project" value="GO_Central"/>
</dbReference>
<dbReference type="PANTHER" id="PTHR46664:SF1">
    <property type="entry name" value="ATM INTERACTOR"/>
    <property type="match status" value="1"/>
</dbReference>
<sequence>MATSIEIICPSIESLTSIEKDIPCPVPGCSKILCNKPSLRMHVIKTHKIADTDEENRCFDKSCHQKTKAIKHFYCPVEGCSRGPGKRKPFPRLGQVKQFSMRTKKLSSLDSTFRDTGIPLQGHRYPSTGTQVSLYRDTGIPLQGHRYPSTGIQVSLYRDTGIPLQGHRYPSTGTQVSLYRDTGIPLQGHRYPSTGTQVSLYRDTGIPLQGHRYPSTGTQHYMTIHADKKFTCTKCSRSFGMKDACERHEAKCGQIFHCTCTCPFSTREAMLMHAQRNQHDLPENDPLRVKRENARRAAEAAVNMLKTHPGEKLKNKKRKAGNNTEQDANKKYFTILPKPVVLHSSGVLSPELCTQNTVFVEPVVKSIARDSQTQTDFPSVFKRKQRKPRLKSTSSQTDYPKDSNSFDMQTQVVTNIANLAQSSVGTQVNNSATSNVSTMLDFACGTEPQFFELCTANSQASIGTQLDGNTFMTSSEFEKAIASFNNSSFLLSSQTQTHLKSADLPDTNSRFLSSSQTQTHMIEQVPCEDNAAQTLISVLDFDPGYSTDCGTQTQRIIDEILEQTSDVELTESQTQTWLTGWLTEGANDVQSSTNYSERNSLDDFVDIHTQTPMMEPGFPGSSYDVSLSSAETQTLPELFGDHPWGALSINTQTQMTQTGFLDGIGDSGLLTDTHTQTLFRDSAVLPLCTVQTQT</sequence>
<dbReference type="GO" id="GO:0045944">
    <property type="term" value="P:positive regulation of transcription by RNA polymerase II"/>
    <property type="evidence" value="ECO:0007669"/>
    <property type="project" value="InterPro"/>
</dbReference>
<organism evidence="3 4">
    <name type="scientific">Nematostella vectensis</name>
    <name type="common">Starlet sea anemone</name>
    <dbReference type="NCBI Taxonomy" id="45351"/>
    <lineage>
        <taxon>Eukaryota</taxon>
        <taxon>Metazoa</taxon>
        <taxon>Cnidaria</taxon>
        <taxon>Anthozoa</taxon>
        <taxon>Hexacorallia</taxon>
        <taxon>Actiniaria</taxon>
        <taxon>Edwardsiidae</taxon>
        <taxon>Nematostella</taxon>
    </lineage>
</organism>